<evidence type="ECO:0000313" key="2">
    <source>
        <dbReference type="Proteomes" id="UP000048926"/>
    </source>
</evidence>
<protein>
    <submittedName>
        <fullName evidence="1">Uncharacterized protein</fullName>
    </submittedName>
</protein>
<dbReference type="Proteomes" id="UP000048926">
    <property type="component" value="Unassembled WGS sequence"/>
</dbReference>
<accession>A0A0M6YAW9</accession>
<name>A0A0M6YAW9_9HYPH</name>
<evidence type="ECO:0000313" key="1">
    <source>
        <dbReference type="EMBL" id="CTQ46663.1"/>
    </source>
</evidence>
<dbReference type="AlphaFoldDB" id="A0A0M6YAW9"/>
<organism evidence="1 2">
    <name type="scientific">Roseibium aggregatum</name>
    <dbReference type="NCBI Taxonomy" id="187304"/>
    <lineage>
        <taxon>Bacteria</taxon>
        <taxon>Pseudomonadati</taxon>
        <taxon>Pseudomonadota</taxon>
        <taxon>Alphaproteobacteria</taxon>
        <taxon>Hyphomicrobiales</taxon>
        <taxon>Stappiaceae</taxon>
        <taxon>Roseibium</taxon>
    </lineage>
</organism>
<keyword evidence="2" id="KW-1185">Reference proteome</keyword>
<proteinExistence type="predicted"/>
<reference evidence="2" key="1">
    <citation type="submission" date="2015-07" db="EMBL/GenBank/DDBJ databases">
        <authorList>
            <person name="Rodrigo-Torres Lidia"/>
            <person name="Arahal R.David."/>
        </authorList>
    </citation>
    <scope>NUCLEOTIDE SEQUENCE [LARGE SCALE GENOMIC DNA]</scope>
    <source>
        <strain evidence="2">CECT 4801</strain>
    </source>
</reference>
<dbReference type="EMBL" id="CXST01000004">
    <property type="protein sequence ID" value="CTQ46663.1"/>
    <property type="molecule type" value="Genomic_DNA"/>
</dbReference>
<sequence length="74" mass="7515">MGQPRKGLERIGTETNLVPGFSEGLEGSPGIVRRQTVGEIADGDIAVGVDAMSGIGTAETQGQRVHADGAIGPE</sequence>
<gene>
    <name evidence="1" type="ORF">LAL4801_05122</name>
</gene>